<accession>A0A8A4TN19</accession>
<protein>
    <submittedName>
        <fullName evidence="3">Uncharacterized protein</fullName>
    </submittedName>
</protein>
<reference evidence="3" key="1">
    <citation type="submission" date="2021-03" db="EMBL/GenBank/DDBJ databases">
        <title>Acanthopleuribacteraceae sp. M133.</title>
        <authorList>
            <person name="Wang G."/>
        </authorList>
    </citation>
    <scope>NUCLEOTIDE SEQUENCE</scope>
    <source>
        <strain evidence="3">M133</strain>
    </source>
</reference>
<gene>
    <name evidence="3" type="ORF">J3U87_32440</name>
</gene>
<dbReference type="KEGG" id="scor:J3U87_32440"/>
<evidence type="ECO:0000313" key="3">
    <source>
        <dbReference type="EMBL" id="QTD50318.1"/>
    </source>
</evidence>
<dbReference type="AlphaFoldDB" id="A0A8A4TN19"/>
<feature type="compositionally biased region" description="Low complexity" evidence="1">
    <location>
        <begin position="85"/>
        <end position="100"/>
    </location>
</feature>
<keyword evidence="4" id="KW-1185">Reference proteome</keyword>
<sequence length="255" mass="28610">MTAMCLLFLALWMPQAAAETPDDEPYVVVLNNNQIMRVKQPPLFDGRLAHLVLLDGRRTTMPTKMIDQRKTLDKNRQLAMQRQAEAFAAEQQAAEEAQNPPEKEEPKEPKKIVLTSSAELPDYSRSDNNIAREEVPQEEAAEGEEATPGLLPKESITRAHASDDPVYVSEEVITSTDTGYQIKCTLAVNEPTGVADVQLRMTVKLEDGQTIERQQRTVPNKINYGETNVITFDLQTDRRIQSINYTLASSVLKKN</sequence>
<feature type="compositionally biased region" description="Basic and acidic residues" evidence="1">
    <location>
        <begin position="122"/>
        <end position="135"/>
    </location>
</feature>
<evidence type="ECO:0000313" key="4">
    <source>
        <dbReference type="Proteomes" id="UP000663929"/>
    </source>
</evidence>
<name>A0A8A4TN19_SULCO</name>
<evidence type="ECO:0000256" key="1">
    <source>
        <dbReference type="SAM" id="MobiDB-lite"/>
    </source>
</evidence>
<dbReference type="Proteomes" id="UP000663929">
    <property type="component" value="Chromosome"/>
</dbReference>
<feature type="chain" id="PRO_5035312522" evidence="2">
    <location>
        <begin position="19"/>
        <end position="255"/>
    </location>
</feature>
<feature type="region of interest" description="Disordered" evidence="1">
    <location>
        <begin position="85"/>
        <end position="154"/>
    </location>
</feature>
<organism evidence="3 4">
    <name type="scientific">Sulfidibacter corallicola</name>
    <dbReference type="NCBI Taxonomy" id="2818388"/>
    <lineage>
        <taxon>Bacteria</taxon>
        <taxon>Pseudomonadati</taxon>
        <taxon>Acidobacteriota</taxon>
        <taxon>Holophagae</taxon>
        <taxon>Acanthopleuribacterales</taxon>
        <taxon>Acanthopleuribacteraceae</taxon>
        <taxon>Sulfidibacter</taxon>
    </lineage>
</organism>
<feature type="signal peptide" evidence="2">
    <location>
        <begin position="1"/>
        <end position="18"/>
    </location>
</feature>
<evidence type="ECO:0000256" key="2">
    <source>
        <dbReference type="SAM" id="SignalP"/>
    </source>
</evidence>
<feature type="compositionally biased region" description="Basic and acidic residues" evidence="1">
    <location>
        <begin position="101"/>
        <end position="111"/>
    </location>
</feature>
<feature type="compositionally biased region" description="Acidic residues" evidence="1">
    <location>
        <begin position="136"/>
        <end position="145"/>
    </location>
</feature>
<proteinExistence type="predicted"/>
<keyword evidence="2" id="KW-0732">Signal</keyword>
<dbReference type="RefSeq" id="WP_237379948.1">
    <property type="nucleotide sequence ID" value="NZ_CP071793.1"/>
</dbReference>
<dbReference type="EMBL" id="CP071793">
    <property type="protein sequence ID" value="QTD50318.1"/>
    <property type="molecule type" value="Genomic_DNA"/>
</dbReference>